<keyword evidence="3" id="KW-1185">Reference proteome</keyword>
<feature type="domain" description="BLUF" evidence="1">
    <location>
        <begin position="1"/>
        <end position="52"/>
    </location>
</feature>
<dbReference type="Proteomes" id="UP000441336">
    <property type="component" value="Unassembled WGS sequence"/>
</dbReference>
<dbReference type="Gene3D" id="3.30.70.100">
    <property type="match status" value="1"/>
</dbReference>
<dbReference type="AlphaFoldDB" id="A0A7K1TGT0"/>
<evidence type="ECO:0000313" key="3">
    <source>
        <dbReference type="Proteomes" id="UP000441336"/>
    </source>
</evidence>
<gene>
    <name evidence="2" type="ORF">GO988_14870</name>
</gene>
<accession>A0A7K1TGT0</accession>
<organism evidence="2 3">
    <name type="scientific">Hymenobacter ginkgonis</name>
    <dbReference type="NCBI Taxonomy" id="2682976"/>
    <lineage>
        <taxon>Bacteria</taxon>
        <taxon>Pseudomonadati</taxon>
        <taxon>Bacteroidota</taxon>
        <taxon>Cytophagia</taxon>
        <taxon>Cytophagales</taxon>
        <taxon>Hymenobacteraceae</taxon>
        <taxon>Hymenobacter</taxon>
    </lineage>
</organism>
<dbReference type="SUPFAM" id="SSF54975">
    <property type="entry name" value="Acylphosphatase/BLUF domain-like"/>
    <property type="match status" value="1"/>
</dbReference>
<reference evidence="2 3" key="1">
    <citation type="submission" date="2019-12" db="EMBL/GenBank/DDBJ databases">
        <title>Hymenobacter sp. HMF4947 Genome sequencing and assembly.</title>
        <authorList>
            <person name="Kang H."/>
            <person name="Cha I."/>
            <person name="Kim H."/>
            <person name="Joh K."/>
        </authorList>
    </citation>
    <scope>NUCLEOTIDE SEQUENCE [LARGE SCALE GENOMIC DNA]</scope>
    <source>
        <strain evidence="2 3">HMF4947</strain>
    </source>
</reference>
<name>A0A7K1TGT0_9BACT</name>
<dbReference type="InterPro" id="IPR007024">
    <property type="entry name" value="BLUF_domain"/>
</dbReference>
<comment type="caution">
    <text evidence="2">The sequence shown here is derived from an EMBL/GenBank/DDBJ whole genome shotgun (WGS) entry which is preliminary data.</text>
</comment>
<dbReference type="RefSeq" id="WP_157566807.1">
    <property type="nucleotide sequence ID" value="NZ_WQKZ01000003.1"/>
</dbReference>
<sequence>MIPAFIADGLESEQAALEQAYARISQDMRHQYLCKVADYPIAARRFAEWPLAFQTLSPAQFAHLGRYLVPTQVKQHLPVYGSADTLFVEAMRALMQVSAVK</sequence>
<evidence type="ECO:0000259" key="1">
    <source>
        <dbReference type="PROSITE" id="PS50925"/>
    </source>
</evidence>
<evidence type="ECO:0000313" key="2">
    <source>
        <dbReference type="EMBL" id="MVN77615.1"/>
    </source>
</evidence>
<dbReference type="Pfam" id="PF04940">
    <property type="entry name" value="BLUF"/>
    <property type="match status" value="1"/>
</dbReference>
<dbReference type="GO" id="GO:0071949">
    <property type="term" value="F:FAD binding"/>
    <property type="evidence" value="ECO:0007669"/>
    <property type="project" value="InterPro"/>
</dbReference>
<protein>
    <recommendedName>
        <fullName evidence="1">BLUF domain-containing protein</fullName>
    </recommendedName>
</protein>
<dbReference type="EMBL" id="WQKZ01000003">
    <property type="protein sequence ID" value="MVN77615.1"/>
    <property type="molecule type" value="Genomic_DNA"/>
</dbReference>
<dbReference type="InterPro" id="IPR036046">
    <property type="entry name" value="Acylphosphatase-like_dom_sf"/>
</dbReference>
<dbReference type="GO" id="GO:0009882">
    <property type="term" value="F:blue light photoreceptor activity"/>
    <property type="evidence" value="ECO:0007669"/>
    <property type="project" value="InterPro"/>
</dbReference>
<dbReference type="PROSITE" id="PS50925">
    <property type="entry name" value="BLUF"/>
    <property type="match status" value="1"/>
</dbReference>
<proteinExistence type="predicted"/>